<name>A0A8H4J576_9PEZI</name>
<gene>
    <name evidence="2" type="ORF">GTA08_BOTSDO12166</name>
</gene>
<dbReference type="GO" id="GO:0016042">
    <property type="term" value="P:lipid catabolic process"/>
    <property type="evidence" value="ECO:0007669"/>
    <property type="project" value="InterPro"/>
</dbReference>
<accession>A0A8H4J576</accession>
<dbReference type="InterPro" id="IPR005152">
    <property type="entry name" value="Lipase_secreted"/>
</dbReference>
<reference evidence="2" key="1">
    <citation type="submission" date="2020-04" db="EMBL/GenBank/DDBJ databases">
        <title>Genome Assembly and Annotation of Botryosphaeria dothidea sdau 11-99, a Latent Pathogen of Apple Fruit Ring Rot in China.</title>
        <authorList>
            <person name="Yu C."/>
            <person name="Diao Y."/>
            <person name="Lu Q."/>
            <person name="Zhao J."/>
            <person name="Cui S."/>
            <person name="Peng C."/>
            <person name="He B."/>
            <person name="Liu H."/>
        </authorList>
    </citation>
    <scope>NUCLEOTIDE SEQUENCE [LARGE SCALE GENOMIC DNA]</scope>
    <source>
        <strain evidence="2">Sdau11-99</strain>
    </source>
</reference>
<proteinExistence type="predicted"/>
<organism evidence="2 3">
    <name type="scientific">Botryosphaeria dothidea</name>
    <dbReference type="NCBI Taxonomy" id="55169"/>
    <lineage>
        <taxon>Eukaryota</taxon>
        <taxon>Fungi</taxon>
        <taxon>Dikarya</taxon>
        <taxon>Ascomycota</taxon>
        <taxon>Pezizomycotina</taxon>
        <taxon>Dothideomycetes</taxon>
        <taxon>Dothideomycetes incertae sedis</taxon>
        <taxon>Botryosphaeriales</taxon>
        <taxon>Botryosphaeriaceae</taxon>
        <taxon>Botryosphaeria</taxon>
    </lineage>
</organism>
<dbReference type="AlphaFoldDB" id="A0A8H4J576"/>
<dbReference type="OrthoDB" id="5382058at2759"/>
<keyword evidence="1" id="KW-0732">Signal</keyword>
<dbReference type="PANTHER" id="PTHR34853:SF1">
    <property type="entry name" value="LIPASE 5"/>
    <property type="match status" value="1"/>
</dbReference>
<sequence>MVLFTVLCWMIYGIRLAITQETALPGPQCQDFASSYKLSAEQISRAQISNTTAHNVEIALNFERSNWATSSVTVDPFYRVPSNWSSTIPAGTLLTVKNVTNTSLYTLPAAVSLSRITYQTVTLNGTSIPASAYILWPYLPRTFRNITGHPVIGWAHGTSGVLPECAPSHIRNLWYQYSGPYIMALQGYVVVAPDYAGLGVGNASPSSGAPPILHPYLSSASHAHDLVHAIAAAQSAFPSLSASFVTIGHSQGGGTTWALTTTTNTTPPNRNHLGAVAASPPPAGPSFLALLAAAARSNTALGPYLAAGLAAAFGAPQSELFTPAGQARWGLLAALGGCSSVAAELFAPAAASTTAGWVHANISAHWAARALAAASDYARRQPSTPLLVMQGLADRFMLAEWTEASVNRTCELFPQSAVEYVGF</sequence>
<dbReference type="SUPFAM" id="SSF53474">
    <property type="entry name" value="alpha/beta-Hydrolases"/>
    <property type="match status" value="1"/>
</dbReference>
<dbReference type="PANTHER" id="PTHR34853">
    <property type="match status" value="1"/>
</dbReference>
<dbReference type="Proteomes" id="UP000572817">
    <property type="component" value="Unassembled WGS sequence"/>
</dbReference>
<evidence type="ECO:0000313" key="2">
    <source>
        <dbReference type="EMBL" id="KAF4312022.1"/>
    </source>
</evidence>
<keyword evidence="3" id="KW-1185">Reference proteome</keyword>
<protein>
    <submittedName>
        <fullName evidence="2">Secretory lipase</fullName>
    </submittedName>
</protein>
<dbReference type="Gene3D" id="3.40.50.1820">
    <property type="entry name" value="alpha/beta hydrolase"/>
    <property type="match status" value="1"/>
</dbReference>
<feature type="chain" id="PRO_5034318377" evidence="1">
    <location>
        <begin position="20"/>
        <end position="423"/>
    </location>
</feature>
<evidence type="ECO:0000313" key="3">
    <source>
        <dbReference type="Proteomes" id="UP000572817"/>
    </source>
</evidence>
<feature type="signal peptide" evidence="1">
    <location>
        <begin position="1"/>
        <end position="19"/>
    </location>
</feature>
<dbReference type="InterPro" id="IPR029058">
    <property type="entry name" value="AB_hydrolase_fold"/>
</dbReference>
<comment type="caution">
    <text evidence="2">The sequence shown here is derived from an EMBL/GenBank/DDBJ whole genome shotgun (WGS) entry which is preliminary data.</text>
</comment>
<dbReference type="EMBL" id="WWBZ02000007">
    <property type="protein sequence ID" value="KAF4312022.1"/>
    <property type="molecule type" value="Genomic_DNA"/>
</dbReference>
<evidence type="ECO:0000256" key="1">
    <source>
        <dbReference type="SAM" id="SignalP"/>
    </source>
</evidence>
<dbReference type="GO" id="GO:0004806">
    <property type="term" value="F:triacylglycerol lipase activity"/>
    <property type="evidence" value="ECO:0007669"/>
    <property type="project" value="InterPro"/>
</dbReference>